<dbReference type="RefSeq" id="XP_004366944.1">
    <property type="nucleotide sequence ID" value="XM_004366887.1"/>
</dbReference>
<accession>F4PVE7</accession>
<protein>
    <recommendedName>
        <fullName evidence="1">CID domain-containing protein</fullName>
    </recommendedName>
</protein>
<reference evidence="3" key="1">
    <citation type="journal article" date="2011" name="Genome Res.">
        <title>Phylogeny-wide analysis of social amoeba genomes highlights ancient origins for complex intercellular communication.</title>
        <authorList>
            <person name="Heidel A.J."/>
            <person name="Lawal H.M."/>
            <person name="Felder M."/>
            <person name="Schilde C."/>
            <person name="Helps N.R."/>
            <person name="Tunggal B."/>
            <person name="Rivero F."/>
            <person name="John U."/>
            <person name="Schleicher M."/>
            <person name="Eichinger L."/>
            <person name="Platzer M."/>
            <person name="Noegel A.A."/>
            <person name="Schaap P."/>
            <person name="Gloeckner G."/>
        </authorList>
    </citation>
    <scope>NUCLEOTIDE SEQUENCE [LARGE SCALE GENOMIC DNA]</scope>
    <source>
        <strain evidence="3">SH3</strain>
    </source>
</reference>
<dbReference type="AlphaFoldDB" id="F4PVE7"/>
<dbReference type="Proteomes" id="UP000007797">
    <property type="component" value="Unassembled WGS sequence"/>
</dbReference>
<proteinExistence type="predicted"/>
<sequence length="500" mass="58856">MICTQQQIKKTLKVPNTTNNIDTNNTHHSFDAVVVGGQVDNNNNNNNNHIMYQHPFGDLSSFDEFPTERFKEQLETLTTSKESIDKATQFVIDNLNSFSDLFDVLLNRMRKSAFSKRLSFFYLIDSICQRCSAKKNTLYKSIVGDSINEILPLILPDDNIELKQKNKVIIEKFPVQERTQSINQDAVIDVIVLVIWETKNIFEEALLSKANSILAGTFKESSRLICPHLSEKEYVRLFKKMEDDRREQKKKKYEASIGQGHPLDDFIDFWCRICVAVGVPLQIQPDESDYSLYQSLKQTFLLPEWTIEQIEELPKHYQLMFDYQQQQLQQNNNMNNMNNNNDINNSSMDQSMDYDPQQYNNHFQNNNNNNNNNVDMNNNNNNNMNMMMNIDNNNNNNNGYSFDQYTIQQQLEHLQNSQEPLDPERLQLQQQLQLLLQQQLQQQKQMQLQMQLQQQMQQQSQPFTFIKSKNSKPYNPVHTTDYNLIKQYFGEKQKSWEEWG</sequence>
<dbReference type="STRING" id="1054147.F4PVE7"/>
<dbReference type="Pfam" id="PF12243">
    <property type="entry name" value="CTK3"/>
    <property type="match status" value="1"/>
</dbReference>
<dbReference type="GeneID" id="14872197"/>
<dbReference type="EMBL" id="GL883013">
    <property type="protein sequence ID" value="EGG19961.1"/>
    <property type="molecule type" value="Genomic_DNA"/>
</dbReference>
<dbReference type="InterPro" id="IPR006569">
    <property type="entry name" value="CID_dom"/>
</dbReference>
<dbReference type="OMA" id="STEHSEM"/>
<dbReference type="InterPro" id="IPR008942">
    <property type="entry name" value="ENTH_VHS"/>
</dbReference>
<keyword evidence="3" id="KW-1185">Reference proteome</keyword>
<organism evidence="2 3">
    <name type="scientific">Cavenderia fasciculata</name>
    <name type="common">Slime mold</name>
    <name type="synonym">Dictyostelium fasciculatum</name>
    <dbReference type="NCBI Taxonomy" id="261658"/>
    <lineage>
        <taxon>Eukaryota</taxon>
        <taxon>Amoebozoa</taxon>
        <taxon>Evosea</taxon>
        <taxon>Eumycetozoa</taxon>
        <taxon>Dictyostelia</taxon>
        <taxon>Acytosteliales</taxon>
        <taxon>Cavenderiaceae</taxon>
        <taxon>Cavenderia</taxon>
    </lineage>
</organism>
<dbReference type="SMART" id="SM00582">
    <property type="entry name" value="RPR"/>
    <property type="match status" value="1"/>
</dbReference>
<evidence type="ECO:0000313" key="2">
    <source>
        <dbReference type="EMBL" id="EGG19961.1"/>
    </source>
</evidence>
<dbReference type="KEGG" id="dfa:DFA_07072"/>
<dbReference type="PROSITE" id="PS51391">
    <property type="entry name" value="CID"/>
    <property type="match status" value="1"/>
</dbReference>
<dbReference type="Gene3D" id="1.25.40.90">
    <property type="match status" value="1"/>
</dbReference>
<evidence type="ECO:0000313" key="3">
    <source>
        <dbReference type="Proteomes" id="UP000007797"/>
    </source>
</evidence>
<name>F4PVE7_CACFS</name>
<feature type="domain" description="CID" evidence="1">
    <location>
        <begin position="62"/>
        <end position="218"/>
    </location>
</feature>
<dbReference type="SUPFAM" id="SSF48464">
    <property type="entry name" value="ENTH/VHS domain"/>
    <property type="match status" value="1"/>
</dbReference>
<dbReference type="OrthoDB" id="21266at2759"/>
<evidence type="ECO:0000259" key="1">
    <source>
        <dbReference type="PROSITE" id="PS51391"/>
    </source>
</evidence>
<gene>
    <name evidence="2" type="ORF">DFA_07072</name>
</gene>
<dbReference type="InterPro" id="IPR024638">
    <property type="entry name" value="Ctk3_N"/>
</dbReference>